<protein>
    <submittedName>
        <fullName evidence="1">Uncharacterized protein</fullName>
    </submittedName>
</protein>
<comment type="caution">
    <text evidence="1">The sequence shown here is derived from an EMBL/GenBank/DDBJ whole genome shotgun (WGS) entry which is preliminary data.</text>
</comment>
<dbReference type="EMBL" id="JAFBDR010000017">
    <property type="protein sequence ID" value="MBM7572434.1"/>
    <property type="molecule type" value="Genomic_DNA"/>
</dbReference>
<accession>A0ABS2N2S7</accession>
<name>A0ABS2N2S7_9BACI</name>
<evidence type="ECO:0000313" key="1">
    <source>
        <dbReference type="EMBL" id="MBM7572434.1"/>
    </source>
</evidence>
<evidence type="ECO:0000313" key="2">
    <source>
        <dbReference type="Proteomes" id="UP001296943"/>
    </source>
</evidence>
<keyword evidence="2" id="KW-1185">Reference proteome</keyword>
<dbReference type="Proteomes" id="UP001296943">
    <property type="component" value="Unassembled WGS sequence"/>
</dbReference>
<proteinExistence type="predicted"/>
<sequence length="37" mass="4377">MLRELAWIILIFLGLIFIPFETVSTELNKENLPIHDH</sequence>
<organism evidence="1 2">
    <name type="scientific">Aquibacillus albus</name>
    <dbReference type="NCBI Taxonomy" id="1168171"/>
    <lineage>
        <taxon>Bacteria</taxon>
        <taxon>Bacillati</taxon>
        <taxon>Bacillota</taxon>
        <taxon>Bacilli</taxon>
        <taxon>Bacillales</taxon>
        <taxon>Bacillaceae</taxon>
        <taxon>Aquibacillus</taxon>
    </lineage>
</organism>
<gene>
    <name evidence="1" type="ORF">JOC48_002938</name>
</gene>
<reference evidence="1 2" key="1">
    <citation type="submission" date="2021-01" db="EMBL/GenBank/DDBJ databases">
        <title>Genomic Encyclopedia of Type Strains, Phase IV (KMG-IV): sequencing the most valuable type-strain genomes for metagenomic binning, comparative biology and taxonomic classification.</title>
        <authorList>
            <person name="Goeker M."/>
        </authorList>
    </citation>
    <scope>NUCLEOTIDE SEQUENCE [LARGE SCALE GENOMIC DNA]</scope>
    <source>
        <strain evidence="1 2">DSM 23711</strain>
    </source>
</reference>